<keyword evidence="5" id="KW-1185">Reference proteome</keyword>
<gene>
    <name evidence="4" type="ORF">URODEC1_LOCUS113409</name>
</gene>
<dbReference type="PANTHER" id="PTHR11926">
    <property type="entry name" value="GLUCOSYL/GLUCURONOSYL TRANSFERASES"/>
    <property type="match status" value="1"/>
</dbReference>
<evidence type="ECO:0000256" key="3">
    <source>
        <dbReference type="SAM" id="MobiDB-lite"/>
    </source>
</evidence>
<dbReference type="Gene3D" id="3.40.50.2000">
    <property type="entry name" value="Glycogen Phosphorylase B"/>
    <property type="match status" value="3"/>
</dbReference>
<dbReference type="FunFam" id="3.40.50.2000:FF:000040">
    <property type="entry name" value="UDP-glycosyltransferase 76C1"/>
    <property type="match status" value="1"/>
</dbReference>
<dbReference type="PANTHER" id="PTHR11926:SF968">
    <property type="entry name" value="UDP-GLYCOSYLTRANSFERASE 76C1"/>
    <property type="match status" value="1"/>
</dbReference>
<dbReference type="Pfam" id="PF00201">
    <property type="entry name" value="UDPGT"/>
    <property type="match status" value="1"/>
</dbReference>
<accession>A0ABC9GAH4</accession>
<dbReference type="GO" id="GO:0035251">
    <property type="term" value="F:UDP-glucosyltransferase activity"/>
    <property type="evidence" value="ECO:0007669"/>
    <property type="project" value="UniProtKB-ARBA"/>
</dbReference>
<evidence type="ECO:0000313" key="5">
    <source>
        <dbReference type="Proteomes" id="UP001497457"/>
    </source>
</evidence>
<evidence type="ECO:0000313" key="4">
    <source>
        <dbReference type="EMBL" id="CAL5089552.1"/>
    </source>
</evidence>
<evidence type="ECO:0000256" key="2">
    <source>
        <dbReference type="ARBA" id="ARBA00022679"/>
    </source>
</evidence>
<proteinExistence type="inferred from homology"/>
<comment type="similarity">
    <text evidence="1">Belongs to the UDP-glycosyltransferase family.</text>
</comment>
<dbReference type="SUPFAM" id="SSF53756">
    <property type="entry name" value="UDP-Glycosyltransferase/glycogen phosphorylase"/>
    <property type="match status" value="2"/>
</dbReference>
<reference evidence="4" key="1">
    <citation type="submission" date="2024-10" db="EMBL/GenBank/DDBJ databases">
        <authorList>
            <person name="Ryan C."/>
        </authorList>
    </citation>
    <scope>NUCLEOTIDE SEQUENCE [LARGE SCALE GENOMIC DNA]</scope>
</reference>
<keyword evidence="2" id="KW-0808">Transferase</keyword>
<feature type="compositionally biased region" description="Basic residues" evidence="3">
    <location>
        <begin position="245"/>
        <end position="255"/>
    </location>
</feature>
<dbReference type="InterPro" id="IPR002213">
    <property type="entry name" value="UDP_glucos_trans"/>
</dbReference>
<name>A0ABC9GAH4_9POAL</name>
<dbReference type="AlphaFoldDB" id="A0ABC9GAH4"/>
<sequence length="606" mass="65268">MAGGGVHGARDGGEQPRERRRRVLVFPLPFQGHIDPMMHLAGVLHDRGGLAITVLHTRFNALDPARHPEFRFVPVPDGVPADVAAAGRIIDVILAMNAAMEASPAAVRDALASALAEDGEDNGAACLVIDANLLAVQRVAREIGLITVVLRTGSAACLSADVSADVIVFLLHPPHPGRPHPGRPPPVPGGAPAAVPRRPSSTAAPPAGRGPHTPAPNPKPAPPPRPCPGPTALHRRPAGGARAATPRRPRARSLRRAGLPPPAFPYIQELRPIEELRQPRIPKAAGLHRRPLRPLRPPPAAAAAIAAELSLPQSQLYMPVPELPPLRVRDLFQTKISSHEMLCKVIARINETLRNSSGVVTNTFEALEPAELEKLRGELNLPFLLAAGPLHKLSSKKTTGSSLLDQDYGCIEWLDTQASGSVLYVSFGSLAAMDSGEFMEVAWGLANSGHPFLWVVRPKLVQDCDSVALPEGFEDVIKGRGMVIQWAPQQEVLAHRAVGGFWTHSGWNSTLESVSEGVPMICRPNAVDQMMNARYVENVWGVGFELEGELERGKIENAVRRLMDEREGAEIRERAKVLRRKVAECLDSSGSSQIAVDKFVSYILSL</sequence>
<feature type="compositionally biased region" description="Pro residues" evidence="3">
    <location>
        <begin position="213"/>
        <end position="229"/>
    </location>
</feature>
<evidence type="ECO:0000256" key="1">
    <source>
        <dbReference type="ARBA" id="ARBA00009995"/>
    </source>
</evidence>
<protein>
    <submittedName>
        <fullName evidence="4">Uncharacterized protein</fullName>
    </submittedName>
</protein>
<dbReference type="Proteomes" id="UP001497457">
    <property type="component" value="Chromosome 8b"/>
</dbReference>
<feature type="compositionally biased region" description="Low complexity" evidence="3">
    <location>
        <begin position="190"/>
        <end position="212"/>
    </location>
</feature>
<organism evidence="4 5">
    <name type="scientific">Urochloa decumbens</name>
    <dbReference type="NCBI Taxonomy" id="240449"/>
    <lineage>
        <taxon>Eukaryota</taxon>
        <taxon>Viridiplantae</taxon>
        <taxon>Streptophyta</taxon>
        <taxon>Embryophyta</taxon>
        <taxon>Tracheophyta</taxon>
        <taxon>Spermatophyta</taxon>
        <taxon>Magnoliopsida</taxon>
        <taxon>Liliopsida</taxon>
        <taxon>Poales</taxon>
        <taxon>Poaceae</taxon>
        <taxon>PACMAD clade</taxon>
        <taxon>Panicoideae</taxon>
        <taxon>Panicodae</taxon>
        <taxon>Paniceae</taxon>
        <taxon>Melinidinae</taxon>
        <taxon>Urochloa</taxon>
    </lineage>
</organism>
<feature type="region of interest" description="Disordered" evidence="3">
    <location>
        <begin position="177"/>
        <end position="264"/>
    </location>
</feature>
<dbReference type="CDD" id="cd03784">
    <property type="entry name" value="GT1_Gtf-like"/>
    <property type="match status" value="1"/>
</dbReference>
<dbReference type="EMBL" id="OZ075118">
    <property type="protein sequence ID" value="CAL5089552.1"/>
    <property type="molecule type" value="Genomic_DNA"/>
</dbReference>